<dbReference type="GO" id="GO:0005886">
    <property type="term" value="C:plasma membrane"/>
    <property type="evidence" value="ECO:0007669"/>
    <property type="project" value="UniProtKB-SubCell"/>
</dbReference>
<keyword evidence="9 24" id="KW-0812">Transmembrane</keyword>
<keyword evidence="19 24" id="KW-1208">Phospholipid metabolism</keyword>
<evidence type="ECO:0000256" key="15">
    <source>
        <dbReference type="ARBA" id="ARBA00022989"/>
    </source>
</evidence>
<keyword evidence="18" id="KW-0594">Phospholipid biosynthesis</keyword>
<evidence type="ECO:0000256" key="22">
    <source>
        <dbReference type="PIRSR" id="PIRSR600829-3"/>
    </source>
</evidence>
<feature type="binding site" evidence="21">
    <location>
        <position position="95"/>
    </location>
    <ligand>
        <name>substrate</name>
    </ligand>
</feature>
<feature type="transmembrane region" description="Helical" evidence="24">
    <location>
        <begin position="93"/>
        <end position="117"/>
    </location>
</feature>
<evidence type="ECO:0000256" key="2">
    <source>
        <dbReference type="ARBA" id="ARBA00005967"/>
    </source>
</evidence>
<dbReference type="EC" id="2.7.1.107" evidence="3 24"/>
<dbReference type="AlphaFoldDB" id="A0A6A7JTZ0"/>
<keyword evidence="13 22" id="KW-0067">ATP-binding</keyword>
<keyword evidence="7" id="KW-0997">Cell inner membrane</keyword>
<reference evidence="25 27" key="1">
    <citation type="submission" date="2018-08" db="EMBL/GenBank/DDBJ databases">
        <title>Survival mechanisms of Campylobacter hepaticus identified by genomic analysis and comparative transcriptomic analysis of in vivo and in vitro derived bacteria.</title>
        <authorList>
            <person name="Van T.T.H."/>
            <person name="Moore R.J."/>
        </authorList>
    </citation>
    <scope>NUCLEOTIDE SEQUENCE [LARGE SCALE GENOMIC DNA]</scope>
    <source>
        <strain evidence="25 27">HV10</strain>
    </source>
</reference>
<comment type="function">
    <text evidence="24">Catalyzes the ATP-dependent phosphorylation of sn-l,2-diacylglycerol (DAG) to phosphatidic acid. Involved in the recycling of diacylglycerol produced as a by-product during membrane-derived oligosaccharide (MDO) biosynthesis.</text>
</comment>
<evidence type="ECO:0000256" key="24">
    <source>
        <dbReference type="RuleBase" id="RU363065"/>
    </source>
</evidence>
<comment type="subcellular location">
    <subcellularLocation>
        <location evidence="1">Cell inner membrane</location>
        <topology evidence="1">Multi-pass membrane protein</topology>
    </subcellularLocation>
</comment>
<dbReference type="PANTHER" id="PTHR34299">
    <property type="entry name" value="DIACYLGLYCEROL KINASE"/>
    <property type="match status" value="1"/>
</dbReference>
<dbReference type="GeneID" id="44004707"/>
<protein>
    <recommendedName>
        <fullName evidence="4 24">Diacylglycerol kinase</fullName>
        <ecNumber evidence="3 24">2.7.1.107</ecNumber>
    </recommendedName>
</protein>
<evidence type="ECO:0000256" key="7">
    <source>
        <dbReference type="ARBA" id="ARBA00022519"/>
    </source>
</evidence>
<evidence type="ECO:0000256" key="16">
    <source>
        <dbReference type="ARBA" id="ARBA00023098"/>
    </source>
</evidence>
<dbReference type="GO" id="GO:0004143">
    <property type="term" value="F:ATP-dependent diacylglycerol kinase activity"/>
    <property type="evidence" value="ECO:0007669"/>
    <property type="project" value="UniProtKB-EC"/>
</dbReference>
<keyword evidence="11 22" id="KW-0547">Nucleotide-binding</keyword>
<evidence type="ECO:0000256" key="21">
    <source>
        <dbReference type="PIRSR" id="PIRSR600829-2"/>
    </source>
</evidence>
<dbReference type="InterPro" id="IPR033718">
    <property type="entry name" value="DAGK_prok"/>
</dbReference>
<keyword evidence="15 24" id="KW-1133">Transmembrane helix</keyword>
<dbReference type="InterPro" id="IPR036945">
    <property type="entry name" value="DAGK_sf"/>
</dbReference>
<evidence type="ECO:0000256" key="20">
    <source>
        <dbReference type="PIRSR" id="PIRSR600829-1"/>
    </source>
</evidence>
<dbReference type="EMBL" id="WHMJ01000018">
    <property type="protein sequence ID" value="MPV91835.1"/>
    <property type="molecule type" value="Genomic_DNA"/>
</dbReference>
<evidence type="ECO:0000256" key="13">
    <source>
        <dbReference type="ARBA" id="ARBA00022840"/>
    </source>
</evidence>
<evidence type="ECO:0000256" key="3">
    <source>
        <dbReference type="ARBA" id="ARBA00012133"/>
    </source>
</evidence>
<evidence type="ECO:0000256" key="9">
    <source>
        <dbReference type="ARBA" id="ARBA00022692"/>
    </source>
</evidence>
<dbReference type="GO" id="GO:0006654">
    <property type="term" value="P:phosphatidic acid biosynthetic process"/>
    <property type="evidence" value="ECO:0007669"/>
    <property type="project" value="InterPro"/>
</dbReference>
<feature type="transmembrane region" description="Helical" evidence="24">
    <location>
        <begin position="51"/>
        <end position="72"/>
    </location>
</feature>
<evidence type="ECO:0000256" key="18">
    <source>
        <dbReference type="ARBA" id="ARBA00023209"/>
    </source>
</evidence>
<reference evidence="26" key="2">
    <citation type="journal article" date="2019" name="Front. Microbiol.">
        <title>Campylobacter hepaticus, the cause of Spotty Liver Disease in chickens: Transmission and routes of infection.</title>
        <authorList>
            <person name="Van T.H."/>
            <person name="Moore R.J."/>
            <person name="Phung C."/>
        </authorList>
    </citation>
    <scope>NUCLEOTIDE SEQUENCE</scope>
    <source>
        <strain evidence="26">QLD_2/QLD</strain>
    </source>
</reference>
<feature type="binding site" evidence="22">
    <location>
        <begin position="91"/>
        <end position="92"/>
    </location>
    <ligand>
        <name>ATP</name>
        <dbReference type="ChEBI" id="CHEBI:30616"/>
    </ligand>
</feature>
<keyword evidence="12 24" id="KW-0418">Kinase</keyword>
<keyword evidence="14 23" id="KW-0460">Magnesium</keyword>
<keyword evidence="10 23" id="KW-0479">Metal-binding</keyword>
<dbReference type="CDD" id="cd14264">
    <property type="entry name" value="DAGK_IM"/>
    <property type="match status" value="1"/>
</dbReference>
<evidence type="ECO:0000256" key="6">
    <source>
        <dbReference type="ARBA" id="ARBA00022516"/>
    </source>
</evidence>
<feature type="binding site" evidence="23">
    <location>
        <position position="73"/>
    </location>
    <ligand>
        <name>a divalent metal cation</name>
        <dbReference type="ChEBI" id="CHEBI:60240"/>
    </ligand>
</feature>
<keyword evidence="16 24" id="KW-0443">Lipid metabolism</keyword>
<keyword evidence="5" id="KW-1003">Cell membrane</keyword>
<feature type="binding site" evidence="21">
    <location>
        <position position="66"/>
    </location>
    <ligand>
        <name>substrate</name>
    </ligand>
</feature>
<dbReference type="GO" id="GO:0046872">
    <property type="term" value="F:metal ion binding"/>
    <property type="evidence" value="ECO:0007669"/>
    <property type="project" value="UniProtKB-KW"/>
</dbReference>
<keyword evidence="6" id="KW-0444">Lipid biosynthesis</keyword>
<evidence type="ECO:0000313" key="27">
    <source>
        <dbReference type="Proteomes" id="UP000093205"/>
    </source>
</evidence>
<dbReference type="KEGG" id="chw:A2J15_004155"/>
<keyword evidence="8 24" id="KW-0808">Transferase</keyword>
<dbReference type="RefSeq" id="WP_066777410.1">
    <property type="nucleotide sequence ID" value="NZ_CBCSFE010000013.1"/>
</dbReference>
<feature type="transmembrane region" description="Helical" evidence="24">
    <location>
        <begin position="28"/>
        <end position="45"/>
    </location>
</feature>
<comment type="catalytic activity">
    <reaction evidence="24">
        <text>a 1,2-diacyl-sn-glycerol + ATP = a 1,2-diacyl-sn-glycero-3-phosphate + ADP + H(+)</text>
        <dbReference type="Rhea" id="RHEA:10272"/>
        <dbReference type="ChEBI" id="CHEBI:15378"/>
        <dbReference type="ChEBI" id="CHEBI:17815"/>
        <dbReference type="ChEBI" id="CHEBI:30616"/>
        <dbReference type="ChEBI" id="CHEBI:58608"/>
        <dbReference type="ChEBI" id="CHEBI:456216"/>
        <dbReference type="EC" id="2.7.1.107"/>
    </reaction>
</comment>
<dbReference type="GO" id="GO:0005524">
    <property type="term" value="F:ATP binding"/>
    <property type="evidence" value="ECO:0007669"/>
    <property type="project" value="UniProtKB-KW"/>
</dbReference>
<organism evidence="26">
    <name type="scientific">Campylobacter hepaticus</name>
    <dbReference type="NCBI Taxonomy" id="1813019"/>
    <lineage>
        <taxon>Bacteria</taxon>
        <taxon>Pseudomonadati</taxon>
        <taxon>Campylobacterota</taxon>
        <taxon>Epsilonproteobacteria</taxon>
        <taxon>Campylobacterales</taxon>
        <taxon>Campylobacteraceae</taxon>
        <taxon>Campylobacter</taxon>
    </lineage>
</organism>
<evidence type="ECO:0000313" key="26">
    <source>
        <dbReference type="EMBL" id="MPV91835.1"/>
    </source>
</evidence>
<evidence type="ECO:0000256" key="17">
    <source>
        <dbReference type="ARBA" id="ARBA00023136"/>
    </source>
</evidence>
<evidence type="ECO:0000256" key="5">
    <source>
        <dbReference type="ARBA" id="ARBA00022475"/>
    </source>
</evidence>
<comment type="similarity">
    <text evidence="2 24">Belongs to the bacterial diacylglycerol kinase family.</text>
</comment>
<feature type="binding site" evidence="22">
    <location>
        <begin position="82"/>
        <end position="84"/>
    </location>
    <ligand>
        <name>ATP</name>
        <dbReference type="ChEBI" id="CHEBI:30616"/>
    </ligand>
</feature>
<dbReference type="InterPro" id="IPR000829">
    <property type="entry name" value="DAGK"/>
</dbReference>
<keyword evidence="27" id="KW-1185">Reference proteome</keyword>
<dbReference type="EMBL" id="CP031611">
    <property type="protein sequence ID" value="AXP08899.1"/>
    <property type="molecule type" value="Genomic_DNA"/>
</dbReference>
<name>A0A6A7JTZ0_9BACT</name>
<sequence>MKPKYHFFNNAKYALEGILTLCKNETSFKIELCIIIPFFILSFFLQVNMVLHLILIAVLILILIAEAFNSAIEACVDLVTHEWHEKAKIAKDCASAGVFFSILLALFVWGFVLYSVFL</sequence>
<feature type="binding site" evidence="22">
    <location>
        <position position="73"/>
    </location>
    <ligand>
        <name>ATP</name>
        <dbReference type="ChEBI" id="CHEBI:30616"/>
    </ligand>
</feature>
<evidence type="ECO:0000256" key="10">
    <source>
        <dbReference type="ARBA" id="ARBA00022723"/>
    </source>
</evidence>
<dbReference type="Gene3D" id="1.10.287.3610">
    <property type="match status" value="1"/>
</dbReference>
<gene>
    <name evidence="25" type="ORF">A2J15_004155</name>
    <name evidence="26" type="ORF">GC022_06680</name>
</gene>
<dbReference type="Pfam" id="PF01219">
    <property type="entry name" value="DAGK_prokar"/>
    <property type="match status" value="1"/>
</dbReference>
<comment type="cofactor">
    <cofactor evidence="23">
        <name>Mg(2+)</name>
        <dbReference type="ChEBI" id="CHEBI:18420"/>
    </cofactor>
    <text evidence="23">Mn(2+), Zn(2+), Cd(2+) and Co(2+) support activity to lesser extents.</text>
</comment>
<evidence type="ECO:0000256" key="1">
    <source>
        <dbReference type="ARBA" id="ARBA00004429"/>
    </source>
</evidence>
<feature type="active site" description="Proton acceptor" evidence="20">
    <location>
        <position position="66"/>
    </location>
</feature>
<evidence type="ECO:0000256" key="14">
    <source>
        <dbReference type="ARBA" id="ARBA00022842"/>
    </source>
</evidence>
<evidence type="ECO:0000256" key="8">
    <source>
        <dbReference type="ARBA" id="ARBA00022679"/>
    </source>
</evidence>
<feature type="binding site" evidence="23">
    <location>
        <position position="25"/>
    </location>
    <ligand>
        <name>a divalent metal cation</name>
        <dbReference type="ChEBI" id="CHEBI:60240"/>
    </ligand>
</feature>
<dbReference type="Proteomes" id="UP000093205">
    <property type="component" value="Chromosome"/>
</dbReference>
<feature type="binding site" evidence="22">
    <location>
        <position position="25"/>
    </location>
    <ligand>
        <name>ATP</name>
        <dbReference type="ChEBI" id="CHEBI:30616"/>
    </ligand>
</feature>
<dbReference type="OrthoDB" id="5460798at2"/>
<evidence type="ECO:0000256" key="23">
    <source>
        <dbReference type="PIRSR" id="PIRSR600829-4"/>
    </source>
</evidence>
<evidence type="ECO:0000313" key="25">
    <source>
        <dbReference type="EMBL" id="AXP08899.1"/>
    </source>
</evidence>
<evidence type="ECO:0000256" key="12">
    <source>
        <dbReference type="ARBA" id="ARBA00022777"/>
    </source>
</evidence>
<evidence type="ECO:0000256" key="11">
    <source>
        <dbReference type="ARBA" id="ARBA00022741"/>
    </source>
</evidence>
<feature type="binding site" evidence="22">
    <location>
        <position position="13"/>
    </location>
    <ligand>
        <name>ATP</name>
        <dbReference type="ChEBI" id="CHEBI:30616"/>
    </ligand>
</feature>
<dbReference type="PANTHER" id="PTHR34299:SF1">
    <property type="entry name" value="DIACYLGLYCEROL KINASE"/>
    <property type="match status" value="1"/>
</dbReference>
<accession>A0A6A7JTZ0</accession>
<proteinExistence type="inferred from homology"/>
<evidence type="ECO:0000256" key="19">
    <source>
        <dbReference type="ARBA" id="ARBA00023264"/>
    </source>
</evidence>
<evidence type="ECO:0000256" key="4">
    <source>
        <dbReference type="ARBA" id="ARBA00017575"/>
    </source>
</evidence>
<keyword evidence="17 24" id="KW-0472">Membrane</keyword>